<evidence type="ECO:0000256" key="1">
    <source>
        <dbReference type="ARBA" id="ARBA00009447"/>
    </source>
</evidence>
<evidence type="ECO:0000259" key="3">
    <source>
        <dbReference type="PROSITE" id="PS50003"/>
    </source>
</evidence>
<dbReference type="InterPro" id="IPR010326">
    <property type="entry name" value="EXOC3/Sec6"/>
</dbReference>
<proteinExistence type="inferred from homology"/>
<dbReference type="Gene3D" id="1.10.357.50">
    <property type="match status" value="1"/>
</dbReference>
<dbReference type="GO" id="GO:0000145">
    <property type="term" value="C:exocyst"/>
    <property type="evidence" value="ECO:0007669"/>
    <property type="project" value="InterPro"/>
</dbReference>
<dbReference type="InterPro" id="IPR042532">
    <property type="entry name" value="EXOC3/Sec6_C"/>
</dbReference>
<dbReference type="FunFam" id="1.10.357.50:FF:000008">
    <property type="entry name" value="Exocyst complex component 3-like 1"/>
    <property type="match status" value="1"/>
</dbReference>
<reference evidence="5" key="2">
    <citation type="submission" date="2019-02" db="EMBL/GenBank/DDBJ databases">
        <title>Opniocepnalus argus Var Kimnra genome.</title>
        <authorList>
            <person name="Zhou C."/>
            <person name="Xiao S."/>
        </authorList>
    </citation>
    <scope>NUCLEOTIDE SEQUENCE [LARGE SCALE GENOMIC DNA]</scope>
</reference>
<reference evidence="4 5" key="1">
    <citation type="submission" date="2019-02" db="EMBL/GenBank/DDBJ databases">
        <title>Opniocepnalus argus genome.</title>
        <authorList>
            <person name="Zhou C."/>
            <person name="Xiao S."/>
        </authorList>
    </citation>
    <scope>NUCLEOTIDE SEQUENCE [LARGE SCALE GENOMIC DNA]</scope>
    <source>
        <strain evidence="4">OARG1902GOOAL</strain>
        <tissue evidence="4">Muscle</tissue>
    </source>
</reference>
<dbReference type="InterPro" id="IPR001849">
    <property type="entry name" value="PH_domain"/>
</dbReference>
<comment type="similarity">
    <text evidence="1">Belongs to the SEC6 family.</text>
</comment>
<keyword evidence="5" id="KW-1185">Reference proteome</keyword>
<organism evidence="4 5">
    <name type="scientific">Channa argus</name>
    <name type="common">Northern snakehead</name>
    <name type="synonym">Ophicephalus argus</name>
    <dbReference type="NCBI Taxonomy" id="215402"/>
    <lineage>
        <taxon>Eukaryota</taxon>
        <taxon>Metazoa</taxon>
        <taxon>Chordata</taxon>
        <taxon>Craniata</taxon>
        <taxon>Vertebrata</taxon>
        <taxon>Euteleostomi</taxon>
        <taxon>Actinopterygii</taxon>
        <taxon>Neopterygii</taxon>
        <taxon>Teleostei</taxon>
        <taxon>Neoteleostei</taxon>
        <taxon>Acanthomorphata</taxon>
        <taxon>Anabantaria</taxon>
        <taxon>Anabantiformes</taxon>
        <taxon>Channoidei</taxon>
        <taxon>Channidae</taxon>
        <taxon>Channa</taxon>
    </lineage>
</organism>
<feature type="domain" description="PH" evidence="3">
    <location>
        <begin position="63"/>
        <end position="186"/>
    </location>
</feature>
<dbReference type="GO" id="GO:0000149">
    <property type="term" value="F:SNARE binding"/>
    <property type="evidence" value="ECO:0007669"/>
    <property type="project" value="TreeGrafter"/>
</dbReference>
<dbReference type="InterPro" id="IPR011993">
    <property type="entry name" value="PH-like_dom_sf"/>
</dbReference>
<dbReference type="Gene3D" id="1.10.357.70">
    <property type="entry name" value="Exocyst complex component Sec6, C-terminal domain"/>
    <property type="match status" value="1"/>
</dbReference>
<dbReference type="PANTHER" id="PTHR21292:SF12">
    <property type="entry name" value="EXOCYST COMPLEX COMPONENT 3-LIKE PROTEIN"/>
    <property type="match status" value="1"/>
</dbReference>
<dbReference type="AlphaFoldDB" id="A0A6G1PG72"/>
<dbReference type="GO" id="GO:0006887">
    <property type="term" value="P:exocytosis"/>
    <property type="evidence" value="ECO:0007669"/>
    <property type="project" value="UniProtKB-KW"/>
</dbReference>
<dbReference type="Gene3D" id="2.30.29.30">
    <property type="entry name" value="Pleckstrin-homology domain (PH domain)/Phosphotyrosine-binding domain (PTB)"/>
    <property type="match status" value="1"/>
</dbReference>
<dbReference type="PANTHER" id="PTHR21292">
    <property type="entry name" value="EXOCYST COMPLEX COMPONENT SEC6-RELATED"/>
    <property type="match status" value="1"/>
</dbReference>
<evidence type="ECO:0000313" key="5">
    <source>
        <dbReference type="Proteomes" id="UP000503349"/>
    </source>
</evidence>
<name>A0A6G1PG72_CHAAH</name>
<sequence>MLNIAAALPTLNTRRSSNFCLVGCYKITLASLGHSKFPLDKVPFLSPLEGNIYLQLQSEGHSNVQHEGFLTMFELISGYGVWHHRYFVLEGCNLYYWNHPNDKETKEAEGRISLSSSPTQCVRPVKRDSCARPFTFELVSNIPNQQDDSQETFSNFLVSYCRTAVNANQRREETLGWIETRCQCDKSRTQQYKNSTVCFLLGGLVESVPVAEAWPEVERAECLARGAALKWASGVFCRPEHLERLSQYRKRESQRTTSIHTRLKSMVQSYLEGVGWGLEQLREARTELKEASHALKKAELESSQNTEGVKFLERLREVSVNHYQLLAAVSNLPRLYSVRSMVLETERLVESRRLLEAHARLMELERWQDDILWQLHGAAGMSGSTLSTEDQDLVAKYFSGVGQLVDALGKELWAVVSSALALARQNPIPFVSAVRIVEREEALDQALLEERGGTGSNSRPLPPGRPRCWRTCFFQVLEEAVSARFRSVSYLHTRGPGLAGHLSALHHGLMADLATVRHLLEHCVPPHYRLTGAYLRASHHCLHAHLTQVSSWDLESGEIFAVLNWVLHIYNSPDMMGHPELATEMEKEELGPLISTEGLVQLQNKYVQSVRKSVSEWMHKALQVELQDWQRDQEPDTDHEGFYQTTLPTIITQMLEENARVALMIGESLRDQTITMGLYEMENLLNRFREALVEFGKEHRKNPSNNKNKFYLHYLLASISNCIILKQSTESLQQQQSSRSAGQLSRTPPNPLAALDRAVRRACRLVMDQLLLDLQPFFPSLLTRPWLVQGDPTPKLCHILEHHLELYGRVRPPCRQRLQEEAQWLIVVEYVRALMQKRLVCHSTEERKQLAQQIVQDEQLLREIFHGLDGEGSVPEVNPLALLPVLADFIRVKDPGMLTLEVSGLATKYPDISEEHVSLLLDIRGDVSRDTRGAVLDQLEQSAHPLPNGYRPIFTDILVPPSTMVFCLPTAKCA</sequence>
<dbReference type="SUPFAM" id="SSF50729">
    <property type="entry name" value="PH domain-like"/>
    <property type="match status" value="1"/>
</dbReference>
<keyword evidence="2" id="KW-0268">Exocytosis</keyword>
<dbReference type="GO" id="GO:0051601">
    <property type="term" value="P:exocyst localization"/>
    <property type="evidence" value="ECO:0007669"/>
    <property type="project" value="TreeGrafter"/>
</dbReference>
<protein>
    <submittedName>
        <fullName evidence="4">Exocyst complex component 3-like protein</fullName>
    </submittedName>
</protein>
<dbReference type="FunFam" id="1.10.357.70:FF:000001">
    <property type="entry name" value="Exocyst complex component 3"/>
    <property type="match status" value="1"/>
</dbReference>
<evidence type="ECO:0000313" key="4">
    <source>
        <dbReference type="EMBL" id="KAF3689237.1"/>
    </source>
</evidence>
<dbReference type="Pfam" id="PF00169">
    <property type="entry name" value="PH"/>
    <property type="match status" value="1"/>
</dbReference>
<evidence type="ECO:0000256" key="2">
    <source>
        <dbReference type="ARBA" id="ARBA00022483"/>
    </source>
</evidence>
<dbReference type="Pfam" id="PF06046">
    <property type="entry name" value="Sec6"/>
    <property type="match status" value="1"/>
</dbReference>
<dbReference type="PROSITE" id="PS50003">
    <property type="entry name" value="PH_DOMAIN"/>
    <property type="match status" value="1"/>
</dbReference>
<dbReference type="EMBL" id="CM015715">
    <property type="protein sequence ID" value="KAF3689237.1"/>
    <property type="molecule type" value="Genomic_DNA"/>
</dbReference>
<accession>A0A6G1PG72</accession>
<gene>
    <name evidence="4" type="ORF">EXN66_Car004909</name>
</gene>
<dbReference type="Proteomes" id="UP000503349">
    <property type="component" value="Chromosome 4"/>
</dbReference>